<dbReference type="Proteomes" id="UP000789941">
    <property type="component" value="Unassembled WGS sequence"/>
</dbReference>
<gene>
    <name evidence="1" type="ORF">LFW2832_00033</name>
</gene>
<comment type="caution">
    <text evidence="1">The sequence shown here is derived from an EMBL/GenBank/DDBJ whole genome shotgun (WGS) entry which is preliminary data.</text>
</comment>
<organism evidence="1 2">
    <name type="scientific">Candidatus Bilamarchaeum dharawalense</name>
    <dbReference type="NCBI Taxonomy" id="2885759"/>
    <lineage>
        <taxon>Archaea</taxon>
        <taxon>Candidatus Micrarchaeota</taxon>
        <taxon>Candidatus Micrarchaeia</taxon>
        <taxon>Candidatus Anstonellales</taxon>
        <taxon>Candidatus Bilamarchaeaceae</taxon>
        <taxon>Candidatus Bilamarchaeum</taxon>
    </lineage>
</organism>
<name>A0A5E4LKB2_9ARCH</name>
<reference evidence="1 2" key="1">
    <citation type="submission" date="2019-08" db="EMBL/GenBank/DDBJ databases">
        <authorList>
            <person name="Vazquez-Campos X."/>
        </authorList>
    </citation>
    <scope>NUCLEOTIDE SEQUENCE [LARGE SCALE GENOMIC DNA]</scope>
    <source>
        <strain evidence="1">LFW-283_2</strain>
    </source>
</reference>
<protein>
    <recommendedName>
        <fullName evidence="3">N-acetyltransferase domain-containing protein</fullName>
    </recommendedName>
</protein>
<sequence>MRVIEFGDTFDNGMVVGHEEIDGLYSKIFPEKKQFKTAPNWFYLFLVDDNEKLIGIASGGVSDKVIINHLGLVEEHHGSGLEKKLIDYLKKNYPNKEILIEVSRV</sequence>
<dbReference type="AlphaFoldDB" id="A0A5E4LKB2"/>
<evidence type="ECO:0000313" key="1">
    <source>
        <dbReference type="EMBL" id="VVC02494.1"/>
    </source>
</evidence>
<dbReference type="Gene3D" id="3.40.630.30">
    <property type="match status" value="1"/>
</dbReference>
<proteinExistence type="predicted"/>
<evidence type="ECO:0000313" key="2">
    <source>
        <dbReference type="Proteomes" id="UP000789941"/>
    </source>
</evidence>
<dbReference type="EMBL" id="CABMJJ010000001">
    <property type="protein sequence ID" value="VVC02494.1"/>
    <property type="molecule type" value="Genomic_DNA"/>
</dbReference>
<accession>A0A5E4LKB2</accession>
<dbReference type="InterPro" id="IPR016181">
    <property type="entry name" value="Acyl_CoA_acyltransferase"/>
</dbReference>
<evidence type="ECO:0008006" key="3">
    <source>
        <dbReference type="Google" id="ProtNLM"/>
    </source>
</evidence>
<dbReference type="SUPFAM" id="SSF55729">
    <property type="entry name" value="Acyl-CoA N-acyltransferases (Nat)"/>
    <property type="match status" value="1"/>
</dbReference>